<keyword evidence="2" id="KW-1133">Transmembrane helix</keyword>
<keyword evidence="2" id="KW-0472">Membrane</keyword>
<feature type="region of interest" description="Disordered" evidence="1">
    <location>
        <begin position="1"/>
        <end position="38"/>
    </location>
</feature>
<organism evidence="3 4">
    <name type="scientific">Orbilia brochopaga</name>
    <dbReference type="NCBI Taxonomy" id="3140254"/>
    <lineage>
        <taxon>Eukaryota</taxon>
        <taxon>Fungi</taxon>
        <taxon>Dikarya</taxon>
        <taxon>Ascomycota</taxon>
        <taxon>Pezizomycotina</taxon>
        <taxon>Orbiliomycetes</taxon>
        <taxon>Orbiliales</taxon>
        <taxon>Orbiliaceae</taxon>
        <taxon>Orbilia</taxon>
    </lineage>
</organism>
<dbReference type="EMBL" id="JAVHNQ010000002">
    <property type="protein sequence ID" value="KAK6354648.1"/>
    <property type="molecule type" value="Genomic_DNA"/>
</dbReference>
<evidence type="ECO:0000313" key="4">
    <source>
        <dbReference type="Proteomes" id="UP001375240"/>
    </source>
</evidence>
<evidence type="ECO:0000256" key="1">
    <source>
        <dbReference type="SAM" id="MobiDB-lite"/>
    </source>
</evidence>
<feature type="compositionally biased region" description="Polar residues" evidence="1">
    <location>
        <begin position="12"/>
        <end position="22"/>
    </location>
</feature>
<evidence type="ECO:0000256" key="2">
    <source>
        <dbReference type="SAM" id="Phobius"/>
    </source>
</evidence>
<dbReference type="Proteomes" id="UP001375240">
    <property type="component" value="Unassembled WGS sequence"/>
</dbReference>
<sequence>MRAMATIKHQPSRTSTHINTMHSPPEQENHAAKDAQLKEAPSQSNIYFRFRNTRKVMAYLDGPARLRNINYLALLGLTSFYSARAAQDSDNDVGLGTTDVEPFLRPVKLPGIIAEWSALLPLTCYLADRSQNHKLVGEISVSGRLSPSLFPRLGIFDSIFRLLSEGSEFLDKASSLQDASVVFDVNWGSVFPCANGSVCSMVCAYGLRSLRKTIKMPENVTKISSDSTEQKIECEAPVEVTGENTGFRRYQTLRVFKFDRRMVKEGILAKLGRVTHSWYFIVGKTATLLGVCVVLALFGNYGTMAVLFISSLSQIACQFLKFRRPTTYLMNTESHDACMLVATHENSITWNLFVGDRGVVDSILNKPMIELPLSKTTTALGYWFYFAHFMQILAMTYVPAQKGWDGLCLLFLMVFALLSQWRYGETHITESWLNSEGITVECKSFQFGSRFQMMGALQVYSGRGATGWMDSILARCDRRQAWLERIGAPDPLLPHDAYSRLGNSDREWVDRMGPLTVAAGRILQEEVPM</sequence>
<keyword evidence="4" id="KW-1185">Reference proteome</keyword>
<accession>A0AAV9V4H4</accession>
<evidence type="ECO:0000313" key="3">
    <source>
        <dbReference type="EMBL" id="KAK6354648.1"/>
    </source>
</evidence>
<keyword evidence="2" id="KW-0812">Transmembrane</keyword>
<protein>
    <submittedName>
        <fullName evidence="3">Uncharacterized protein</fullName>
    </submittedName>
</protein>
<reference evidence="3 4" key="1">
    <citation type="submission" date="2019-10" db="EMBL/GenBank/DDBJ databases">
        <authorList>
            <person name="Palmer J.M."/>
        </authorList>
    </citation>
    <scope>NUCLEOTIDE SEQUENCE [LARGE SCALE GENOMIC DNA]</scope>
    <source>
        <strain evidence="3 4">TWF696</strain>
    </source>
</reference>
<name>A0AAV9V4H4_9PEZI</name>
<gene>
    <name evidence="3" type="ORF">TWF696_003788</name>
</gene>
<feature type="compositionally biased region" description="Basic and acidic residues" evidence="1">
    <location>
        <begin position="25"/>
        <end position="37"/>
    </location>
</feature>
<dbReference type="AlphaFoldDB" id="A0AAV9V4H4"/>
<comment type="caution">
    <text evidence="3">The sequence shown here is derived from an EMBL/GenBank/DDBJ whole genome shotgun (WGS) entry which is preliminary data.</text>
</comment>
<feature type="transmembrane region" description="Helical" evidence="2">
    <location>
        <begin position="278"/>
        <end position="298"/>
    </location>
</feature>
<proteinExistence type="predicted"/>